<protein>
    <submittedName>
        <fullName evidence="1">Unnamed protein product</fullName>
    </submittedName>
</protein>
<organism evidence="1 2">
    <name type="scientific">Candida boidinii</name>
    <name type="common">Yeast</name>
    <dbReference type="NCBI Taxonomy" id="5477"/>
    <lineage>
        <taxon>Eukaryota</taxon>
        <taxon>Fungi</taxon>
        <taxon>Dikarya</taxon>
        <taxon>Ascomycota</taxon>
        <taxon>Saccharomycotina</taxon>
        <taxon>Pichiomycetes</taxon>
        <taxon>Pichiales</taxon>
        <taxon>Pichiaceae</taxon>
        <taxon>Ogataea</taxon>
        <taxon>Ogataea/Candida clade</taxon>
    </lineage>
</organism>
<proteinExistence type="predicted"/>
<reference evidence="1" key="1">
    <citation type="submission" date="2023-04" db="EMBL/GenBank/DDBJ databases">
        <title>Candida boidinii NBRC 1967.</title>
        <authorList>
            <person name="Ichikawa N."/>
            <person name="Sato H."/>
            <person name="Tonouchi N."/>
        </authorList>
    </citation>
    <scope>NUCLEOTIDE SEQUENCE</scope>
    <source>
        <strain evidence="1">NBRC 1967</strain>
    </source>
</reference>
<dbReference type="Proteomes" id="UP001165101">
    <property type="component" value="Unassembled WGS sequence"/>
</dbReference>
<comment type="caution">
    <text evidence="1">The sequence shown here is derived from an EMBL/GenBank/DDBJ whole genome shotgun (WGS) entry which is preliminary data.</text>
</comment>
<keyword evidence="2" id="KW-1185">Reference proteome</keyword>
<name>A0ACB5U509_CANBO</name>
<gene>
    <name evidence="1" type="ORF">Cboi01_000604200</name>
</gene>
<sequence length="277" mass="31441">MELLQETQEVTSTLLNARKKLMNDLNIDSILYQQRVNAICDTKNCDNLDMVDAYDNSGALLNTDQSDLNNSYHGFDGSMADESSDFMSLDNSASNKNIDSSLTNETSSGVSSPMLKSGTSSNRFNDSNMTTNTRSDSMGMSHSNSYMVNIGSSLQNEMHRYDDITSRFLHYKQNNNNGNTTTEDPDTVTQHKKFKISHSTRDRAERVDSFIRKYYSSLDKYVNSGRIQNGEKEFKHPGVEGVFNPLQIIRNRRVRRKHKERFKDSILTDIPLPSQNA</sequence>
<dbReference type="EMBL" id="BSXV01005379">
    <property type="protein sequence ID" value="GMF02148.1"/>
    <property type="molecule type" value="Genomic_DNA"/>
</dbReference>
<evidence type="ECO:0000313" key="1">
    <source>
        <dbReference type="EMBL" id="GMF02148.1"/>
    </source>
</evidence>
<evidence type="ECO:0000313" key="2">
    <source>
        <dbReference type="Proteomes" id="UP001165101"/>
    </source>
</evidence>
<accession>A0ACB5U509</accession>